<name>N0BKM7_9EURY</name>
<evidence type="ECO:0000313" key="2">
    <source>
        <dbReference type="EMBL" id="AGK61061.1"/>
    </source>
</evidence>
<feature type="transmembrane region" description="Helical" evidence="1">
    <location>
        <begin position="16"/>
        <end position="33"/>
    </location>
</feature>
<feature type="transmembrane region" description="Helical" evidence="1">
    <location>
        <begin position="53"/>
        <end position="70"/>
    </location>
</feature>
<dbReference type="RefSeq" id="WP_015590659.1">
    <property type="nucleotide sequence ID" value="NC_021169.1"/>
</dbReference>
<accession>N0BKM7</accession>
<proteinExistence type="predicted"/>
<organism evidence="2 3">
    <name type="scientific">Archaeoglobus sulfaticallidus PM70-1</name>
    <dbReference type="NCBI Taxonomy" id="387631"/>
    <lineage>
        <taxon>Archaea</taxon>
        <taxon>Methanobacteriati</taxon>
        <taxon>Methanobacteriota</taxon>
        <taxon>Archaeoglobi</taxon>
        <taxon>Archaeoglobales</taxon>
        <taxon>Archaeoglobaceae</taxon>
        <taxon>Archaeoglobus</taxon>
    </lineage>
</organism>
<dbReference type="eggNOG" id="arCOG01994">
    <property type="taxonomic scope" value="Archaea"/>
</dbReference>
<dbReference type="AlphaFoldDB" id="N0BKM7"/>
<keyword evidence="1" id="KW-0472">Membrane</keyword>
<feature type="transmembrane region" description="Helical" evidence="1">
    <location>
        <begin position="77"/>
        <end position="107"/>
    </location>
</feature>
<dbReference type="STRING" id="387631.Asulf_01060"/>
<evidence type="ECO:0000256" key="1">
    <source>
        <dbReference type="SAM" id="Phobius"/>
    </source>
</evidence>
<dbReference type="KEGG" id="ast:Asulf_01060"/>
<evidence type="ECO:0000313" key="3">
    <source>
        <dbReference type="Proteomes" id="UP000013307"/>
    </source>
</evidence>
<protein>
    <submittedName>
        <fullName evidence="2">Uncharacterized membrane protein</fullName>
    </submittedName>
</protein>
<dbReference type="GeneID" id="15392701"/>
<dbReference type="EMBL" id="CP005290">
    <property type="protein sequence ID" value="AGK61061.1"/>
    <property type="molecule type" value="Genomic_DNA"/>
</dbReference>
<dbReference type="PANTHER" id="PTHR35337:SF1">
    <property type="entry name" value="SLR1478 PROTEIN"/>
    <property type="match status" value="1"/>
</dbReference>
<reference evidence="2 3" key="1">
    <citation type="journal article" date="2013" name="Genome Announc.">
        <title>Complete Genome Sequence of the Thermophilic and Facultatively Chemolithoautotrophic Sulfate Reducer Archaeoglobus sulfaticallidus Strain PM70-1T.</title>
        <authorList>
            <person name="Stokke R."/>
            <person name="Hocking W.P."/>
            <person name="Steinsbu B.O."/>
            <person name="Steen I.H."/>
        </authorList>
    </citation>
    <scope>NUCLEOTIDE SEQUENCE [LARGE SCALE GENOMIC DNA]</scope>
    <source>
        <strain evidence="2">PM70-1</strain>
    </source>
</reference>
<keyword evidence="3" id="KW-1185">Reference proteome</keyword>
<feature type="transmembrane region" description="Helical" evidence="1">
    <location>
        <begin position="127"/>
        <end position="148"/>
    </location>
</feature>
<dbReference type="HOGENOM" id="CLU_099320_0_0_2"/>
<feature type="transmembrane region" description="Helical" evidence="1">
    <location>
        <begin position="169"/>
        <end position="193"/>
    </location>
</feature>
<gene>
    <name evidence="2" type="ORF">Asulf_01060</name>
</gene>
<sequence>MIDNNEKLEKFDGKKYVGIISLVFIIAIFFGYVSSSLQPDQSEKFIESVFESLSFIDFNNPLEVFMIIFLNNSSKAFIAMVAGFFFGIFPVSFVFLNGYIIGVIIYVKGSELGILRVAVSLLPHGILEIPAVIIASAYGLYLGKLFYLRVFRSRSIDMKLAMKEFIKKFITVIIPILLIAALIETFVTPYLIYRFS</sequence>
<dbReference type="InterPro" id="IPR002798">
    <property type="entry name" value="SpoIIM-like"/>
</dbReference>
<dbReference type="Proteomes" id="UP000013307">
    <property type="component" value="Chromosome"/>
</dbReference>
<keyword evidence="1" id="KW-0812">Transmembrane</keyword>
<keyword evidence="1" id="KW-1133">Transmembrane helix</keyword>
<dbReference type="Pfam" id="PF01944">
    <property type="entry name" value="SpoIIM"/>
    <property type="match status" value="1"/>
</dbReference>
<dbReference type="PANTHER" id="PTHR35337">
    <property type="entry name" value="SLR1478 PROTEIN"/>
    <property type="match status" value="1"/>
</dbReference>
<dbReference type="OrthoDB" id="86288at2157"/>